<reference evidence="3" key="1">
    <citation type="submission" date="2022-10" db="EMBL/GenBank/DDBJ databases">
        <title>WGS of marine actinomycetes from Thailand.</title>
        <authorList>
            <person name="Thawai C."/>
        </authorList>
    </citation>
    <scope>NUCLEOTIDE SEQUENCE</scope>
    <source>
        <strain evidence="3">SW21</strain>
    </source>
</reference>
<keyword evidence="4" id="KW-1185">Reference proteome</keyword>
<sequence length="218" mass="23239">MNASEIAVIIPCRNEAGSISDVLARVPDGVQSIVVDNGSDDDTAAAARAAGATVVYEPEPGYGSAVGAGVAAARRPVVCTIDGDGSMDPQELLMLVAELDRGADLAVGRRRPDHPRTWPLHARAGSAVVAAYLRRRYRLPIHDIGPMRAIRRDTLNGLNVGDRQSGYPVELLLRAGQHGLRVVERDVRYTVRTAGESKVSGSIRGSARAARDFLVVLR</sequence>
<dbReference type="SUPFAM" id="SSF53448">
    <property type="entry name" value="Nucleotide-diphospho-sugar transferases"/>
    <property type="match status" value="1"/>
</dbReference>
<gene>
    <name evidence="3" type="ORF">OSB52_21890</name>
</gene>
<feature type="domain" description="Glycosyltransferase 2-like" evidence="2">
    <location>
        <begin position="8"/>
        <end position="153"/>
    </location>
</feature>
<comment type="caution">
    <text evidence="3">The sequence shown here is derived from an EMBL/GenBank/DDBJ whole genome shotgun (WGS) entry which is preliminary data.</text>
</comment>
<evidence type="ECO:0000256" key="1">
    <source>
        <dbReference type="ARBA" id="ARBA00006739"/>
    </source>
</evidence>
<comment type="similarity">
    <text evidence="1">Belongs to the glycosyltransferase 2 family.</text>
</comment>
<dbReference type="InterPro" id="IPR029044">
    <property type="entry name" value="Nucleotide-diphossugar_trans"/>
</dbReference>
<dbReference type="Gene3D" id="3.90.550.10">
    <property type="entry name" value="Spore Coat Polysaccharide Biosynthesis Protein SpsA, Chain A"/>
    <property type="match status" value="1"/>
</dbReference>
<proteinExistence type="inferred from homology"/>
<organism evidence="3 4">
    <name type="scientific">Gordonia aquimaris</name>
    <dbReference type="NCBI Taxonomy" id="2984863"/>
    <lineage>
        <taxon>Bacteria</taxon>
        <taxon>Bacillati</taxon>
        <taxon>Actinomycetota</taxon>
        <taxon>Actinomycetes</taxon>
        <taxon>Mycobacteriales</taxon>
        <taxon>Gordoniaceae</taxon>
        <taxon>Gordonia</taxon>
    </lineage>
</organism>
<dbReference type="InterPro" id="IPR050256">
    <property type="entry name" value="Glycosyltransferase_2"/>
</dbReference>
<dbReference type="PANTHER" id="PTHR48090:SF7">
    <property type="entry name" value="RFBJ PROTEIN"/>
    <property type="match status" value="1"/>
</dbReference>
<dbReference type="PANTHER" id="PTHR48090">
    <property type="entry name" value="UNDECAPRENYL-PHOSPHATE 4-DEOXY-4-FORMAMIDO-L-ARABINOSE TRANSFERASE-RELATED"/>
    <property type="match status" value="1"/>
</dbReference>
<evidence type="ECO:0000313" key="4">
    <source>
        <dbReference type="Proteomes" id="UP001143347"/>
    </source>
</evidence>
<protein>
    <submittedName>
        <fullName evidence="3">Glycosyltransferase family 2 protein</fullName>
    </submittedName>
</protein>
<name>A0A9X3I6C7_9ACTN</name>
<dbReference type="RefSeq" id="WP_266063509.1">
    <property type="nucleotide sequence ID" value="NZ_JAPKFM010000031.1"/>
</dbReference>
<dbReference type="AlphaFoldDB" id="A0A9X3I6C7"/>
<accession>A0A9X3I6C7</accession>
<dbReference type="Proteomes" id="UP001143347">
    <property type="component" value="Unassembled WGS sequence"/>
</dbReference>
<evidence type="ECO:0000313" key="3">
    <source>
        <dbReference type="EMBL" id="MCX2966733.1"/>
    </source>
</evidence>
<dbReference type="EMBL" id="JAPKFM010000031">
    <property type="protein sequence ID" value="MCX2966733.1"/>
    <property type="molecule type" value="Genomic_DNA"/>
</dbReference>
<dbReference type="CDD" id="cd04179">
    <property type="entry name" value="DPM_DPG-synthase_like"/>
    <property type="match status" value="1"/>
</dbReference>
<dbReference type="Pfam" id="PF00535">
    <property type="entry name" value="Glycos_transf_2"/>
    <property type="match status" value="1"/>
</dbReference>
<dbReference type="InterPro" id="IPR001173">
    <property type="entry name" value="Glyco_trans_2-like"/>
</dbReference>
<evidence type="ECO:0000259" key="2">
    <source>
        <dbReference type="Pfam" id="PF00535"/>
    </source>
</evidence>